<organism evidence="2 3">
    <name type="scientific">Enterobacter soli</name>
    <dbReference type="NCBI Taxonomy" id="885040"/>
    <lineage>
        <taxon>Bacteria</taxon>
        <taxon>Pseudomonadati</taxon>
        <taxon>Pseudomonadota</taxon>
        <taxon>Gammaproteobacteria</taxon>
        <taxon>Enterobacterales</taxon>
        <taxon>Enterobacteriaceae</taxon>
        <taxon>Enterobacter</taxon>
    </lineage>
</organism>
<dbReference type="Proteomes" id="UP001225042">
    <property type="component" value="Unassembled WGS sequence"/>
</dbReference>
<reference evidence="2 3" key="1">
    <citation type="submission" date="2023-08" db="EMBL/GenBank/DDBJ databases">
        <authorList>
            <person name="Dale J."/>
        </authorList>
    </citation>
    <scope>NUCLEOTIDE SEQUENCE [LARGE SCALE GENOMIC DNA]</scope>
    <source>
        <strain evidence="2 3">2023EL-00788</strain>
    </source>
</reference>
<evidence type="ECO:0000256" key="1">
    <source>
        <dbReference type="SAM" id="MobiDB-lite"/>
    </source>
</evidence>
<dbReference type="AlphaFoldDB" id="A0AAW8HEI6"/>
<feature type="region of interest" description="Disordered" evidence="1">
    <location>
        <begin position="36"/>
        <end position="59"/>
    </location>
</feature>
<gene>
    <name evidence="2" type="ORF">RBJ67_18840</name>
</gene>
<evidence type="ECO:0000313" key="2">
    <source>
        <dbReference type="EMBL" id="MDQ2258192.1"/>
    </source>
</evidence>
<name>A0AAW8HEI6_9ENTR</name>
<dbReference type="EMBL" id="JAVDKS010000008">
    <property type="protein sequence ID" value="MDQ2258192.1"/>
    <property type="molecule type" value="Genomic_DNA"/>
</dbReference>
<dbReference type="RefSeq" id="WP_306684161.1">
    <property type="nucleotide sequence ID" value="NZ_JAVDKR010000009.1"/>
</dbReference>
<sequence length="59" mass="6580">MKTLNETIASRPPESPLRVKEMAEEMSLAIDQQLDQEEEKLSQATCKPDLQVPPGVKNS</sequence>
<protein>
    <submittedName>
        <fullName evidence="2">Uncharacterized protein</fullName>
    </submittedName>
</protein>
<proteinExistence type="predicted"/>
<keyword evidence="3" id="KW-1185">Reference proteome</keyword>
<evidence type="ECO:0000313" key="3">
    <source>
        <dbReference type="Proteomes" id="UP001225042"/>
    </source>
</evidence>
<comment type="caution">
    <text evidence="2">The sequence shown here is derived from an EMBL/GenBank/DDBJ whole genome shotgun (WGS) entry which is preliminary data.</text>
</comment>
<accession>A0AAW8HEI6</accession>